<name>A0AC35EZ72_9BILA</name>
<sequence>MSAETRSDKDSNTAKEPSSAENSTARDPTLSEASNTAKEANSSALNRTANEPGTDTDRDNRDRIKKELEGPVKENYLLQSSGGYGNEEFDMTAIMFARNNPTLSDPATAEAESARKKKLASKKK</sequence>
<dbReference type="Proteomes" id="UP000887580">
    <property type="component" value="Unplaced"/>
</dbReference>
<protein>
    <submittedName>
        <fullName evidence="2">Uncharacterized protein</fullName>
    </submittedName>
</protein>
<reference evidence="2" key="1">
    <citation type="submission" date="2022-11" db="UniProtKB">
        <authorList>
            <consortium name="WormBaseParasite"/>
        </authorList>
    </citation>
    <scope>IDENTIFICATION</scope>
</reference>
<accession>A0AC35EZ72</accession>
<evidence type="ECO:0000313" key="2">
    <source>
        <dbReference type="WBParaSite" id="PS1159_v2.g12217.t1"/>
    </source>
</evidence>
<dbReference type="WBParaSite" id="PS1159_v2.g12217.t1">
    <property type="protein sequence ID" value="PS1159_v2.g12217.t1"/>
    <property type="gene ID" value="PS1159_v2.g12217"/>
</dbReference>
<organism evidence="1 2">
    <name type="scientific">Panagrolaimus sp. PS1159</name>
    <dbReference type="NCBI Taxonomy" id="55785"/>
    <lineage>
        <taxon>Eukaryota</taxon>
        <taxon>Metazoa</taxon>
        <taxon>Ecdysozoa</taxon>
        <taxon>Nematoda</taxon>
        <taxon>Chromadorea</taxon>
        <taxon>Rhabditida</taxon>
        <taxon>Tylenchina</taxon>
        <taxon>Panagrolaimomorpha</taxon>
        <taxon>Panagrolaimoidea</taxon>
        <taxon>Panagrolaimidae</taxon>
        <taxon>Panagrolaimus</taxon>
    </lineage>
</organism>
<evidence type="ECO:0000313" key="1">
    <source>
        <dbReference type="Proteomes" id="UP000887580"/>
    </source>
</evidence>
<proteinExistence type="predicted"/>